<proteinExistence type="predicted"/>
<dbReference type="EMBL" id="CP034433">
    <property type="protein sequence ID" value="AZN37928.1"/>
    <property type="molecule type" value="Genomic_DNA"/>
</dbReference>
<dbReference type="KEGG" id="iod:EJO50_03085"/>
<dbReference type="KEGG" id="iod:EJO50_15630"/>
<name>A0A3S8ZT35_9NEIS</name>
<dbReference type="Proteomes" id="UP000282438">
    <property type="component" value="Chromosome"/>
</dbReference>
<dbReference type="GO" id="GO:0006313">
    <property type="term" value="P:DNA transposition"/>
    <property type="evidence" value="ECO:0007669"/>
    <property type="project" value="InterPro"/>
</dbReference>
<dbReference type="InterPro" id="IPR002559">
    <property type="entry name" value="Transposase_11"/>
</dbReference>
<evidence type="ECO:0000313" key="5">
    <source>
        <dbReference type="EMBL" id="AZN35568.1"/>
    </source>
</evidence>
<dbReference type="GO" id="GO:0004803">
    <property type="term" value="F:transposase activity"/>
    <property type="evidence" value="ECO:0007669"/>
    <property type="project" value="InterPro"/>
</dbReference>
<organism evidence="10 15">
    <name type="scientific">Iodobacter ciconiae</name>
    <dbReference type="NCBI Taxonomy" id="2496266"/>
    <lineage>
        <taxon>Bacteria</taxon>
        <taxon>Pseudomonadati</taxon>
        <taxon>Pseudomonadota</taxon>
        <taxon>Betaproteobacteria</taxon>
        <taxon>Neisseriales</taxon>
        <taxon>Chitinibacteraceae</taxon>
        <taxon>Iodobacter</taxon>
    </lineage>
</organism>
<dbReference type="KEGG" id="iod:EJO50_16510"/>
<dbReference type="KEGG" id="iod:EJO50_02650"/>
<evidence type="ECO:0000313" key="8">
    <source>
        <dbReference type="EMBL" id="AZN36169.1"/>
    </source>
</evidence>
<dbReference type="InterPro" id="IPR025161">
    <property type="entry name" value="IS402-like_dom"/>
</dbReference>
<dbReference type="EMBL" id="CP034433">
    <property type="protein sequence ID" value="AZN36035.1"/>
    <property type="molecule type" value="Genomic_DNA"/>
</dbReference>
<reference evidence="10 15" key="1">
    <citation type="submission" date="2018-12" db="EMBL/GenBank/DDBJ databases">
        <title>Complete genome sequence of Iodobacter sp. H11R3.</title>
        <authorList>
            <person name="Bae J.-W."/>
        </authorList>
    </citation>
    <scope>NUCLEOTIDE SEQUENCE [LARGE SCALE GENOMIC DNA]</scope>
    <source>
        <strain evidence="10 15">H11R3</strain>
    </source>
</reference>
<dbReference type="EMBL" id="CP034433">
    <property type="protein sequence ID" value="AZN36169.1"/>
    <property type="molecule type" value="Genomic_DNA"/>
</dbReference>
<feature type="domain" description="Insertion element IS402-like" evidence="2">
    <location>
        <begin position="6"/>
        <end position="76"/>
    </location>
</feature>
<dbReference type="EMBL" id="CP034433">
    <property type="protein sequence ID" value="AZN35568.1"/>
    <property type="molecule type" value="Genomic_DNA"/>
</dbReference>
<protein>
    <submittedName>
        <fullName evidence="10">IS5 family transposase</fullName>
    </submittedName>
</protein>
<dbReference type="RefSeq" id="WP_125971449.1">
    <property type="nucleotide sequence ID" value="NZ_CP034433.1"/>
</dbReference>
<dbReference type="EMBL" id="CP034433">
    <property type="protein sequence ID" value="AZN35558.1"/>
    <property type="molecule type" value="Genomic_DNA"/>
</dbReference>
<evidence type="ECO:0000313" key="10">
    <source>
        <dbReference type="EMBL" id="AZN36657.1"/>
    </source>
</evidence>
<dbReference type="EMBL" id="CP034433">
    <property type="protein sequence ID" value="AZN37488.1"/>
    <property type="molecule type" value="Genomic_DNA"/>
</dbReference>
<dbReference type="KEGG" id="iod:EJO50_13970"/>
<dbReference type="AlphaFoldDB" id="A0A3S8ZT35"/>
<evidence type="ECO:0000313" key="6">
    <source>
        <dbReference type="EMBL" id="AZN35987.1"/>
    </source>
</evidence>
<accession>A0A3S8ZT35</accession>
<dbReference type="OrthoDB" id="8593776at2"/>
<dbReference type="KEGG" id="iod:EJO50_08605"/>
<evidence type="ECO:0000313" key="13">
    <source>
        <dbReference type="EMBL" id="AZN37770.1"/>
    </source>
</evidence>
<keyword evidence="15" id="KW-1185">Reference proteome</keyword>
<dbReference type="Pfam" id="PF01609">
    <property type="entry name" value="DDE_Tnp_1"/>
    <property type="match status" value="1"/>
</dbReference>
<dbReference type="GO" id="GO:0003677">
    <property type="term" value="F:DNA binding"/>
    <property type="evidence" value="ECO:0007669"/>
    <property type="project" value="InterPro"/>
</dbReference>
<sequence>MPRLMLSNELWSKLEKILLQHTIYNKPDLRITVEGMFYRMRVGCPWRDLPSAFGEWNSVYKRFNAWSVAGKWLNIFKALLIDPDFEWVFIDGSYAKAHQHSAGAASDQSEAIGKSRAGNTSKIHLAVDAYGLPIAFEITGGEINDCTAAPELIAQLPSAEVIIADKGYDSEYLRGLISAQGARSVIPRKRNSIKGNVDLDRGLYCYRHLVENAFARLKHYRAVAFRYDKLKRNYESVIAMACAFLWLPM</sequence>
<dbReference type="KEGG" id="iod:EJO50_09220"/>
<evidence type="ECO:0000259" key="1">
    <source>
        <dbReference type="Pfam" id="PF01609"/>
    </source>
</evidence>
<dbReference type="Pfam" id="PF13340">
    <property type="entry name" value="DUF4096"/>
    <property type="match status" value="1"/>
</dbReference>
<evidence type="ECO:0000313" key="14">
    <source>
        <dbReference type="EMBL" id="AZN37928.1"/>
    </source>
</evidence>
<dbReference type="EMBL" id="CP034433">
    <property type="protein sequence ID" value="AZN35987.1"/>
    <property type="molecule type" value="Genomic_DNA"/>
</dbReference>
<evidence type="ECO:0000313" key="15">
    <source>
        <dbReference type="Proteomes" id="UP000282438"/>
    </source>
</evidence>
<dbReference type="PANTHER" id="PTHR30007:SF1">
    <property type="entry name" value="BLR1914 PROTEIN"/>
    <property type="match status" value="1"/>
</dbReference>
<dbReference type="EMBL" id="CP034433">
    <property type="protein sequence ID" value="AZN36551.1"/>
    <property type="molecule type" value="Genomic_DNA"/>
</dbReference>
<evidence type="ECO:0000313" key="7">
    <source>
        <dbReference type="EMBL" id="AZN36035.1"/>
    </source>
</evidence>
<evidence type="ECO:0000313" key="3">
    <source>
        <dbReference type="EMBL" id="AZN35481.1"/>
    </source>
</evidence>
<evidence type="ECO:0000259" key="2">
    <source>
        <dbReference type="Pfam" id="PF13340"/>
    </source>
</evidence>
<dbReference type="KEGG" id="iod:EJO50_05810"/>
<dbReference type="EMBL" id="CP034433">
    <property type="protein sequence ID" value="AZN35481.1"/>
    <property type="molecule type" value="Genomic_DNA"/>
</dbReference>
<dbReference type="EMBL" id="CP034433">
    <property type="protein sequence ID" value="AZN37770.1"/>
    <property type="molecule type" value="Genomic_DNA"/>
</dbReference>
<evidence type="ECO:0000313" key="11">
    <source>
        <dbReference type="EMBL" id="AZN37122.1"/>
    </source>
</evidence>
<dbReference type="EMBL" id="CP034433">
    <property type="protein sequence ID" value="AZN36657.1"/>
    <property type="molecule type" value="Genomic_DNA"/>
</dbReference>
<feature type="domain" description="Transposase IS4-like" evidence="1">
    <location>
        <begin position="88"/>
        <end position="245"/>
    </location>
</feature>
<dbReference type="KEGG" id="iod:EJO50_11910"/>
<evidence type="ECO:0000313" key="12">
    <source>
        <dbReference type="EMBL" id="AZN37488.1"/>
    </source>
</evidence>
<dbReference type="KEGG" id="iod:EJO50_05530"/>
<dbReference type="KEGG" id="iod:EJO50_06560"/>
<evidence type="ECO:0000313" key="4">
    <source>
        <dbReference type="EMBL" id="AZN35558.1"/>
    </source>
</evidence>
<evidence type="ECO:0000313" key="9">
    <source>
        <dbReference type="EMBL" id="AZN36551.1"/>
    </source>
</evidence>
<dbReference type="NCBIfam" id="NF033580">
    <property type="entry name" value="transpos_IS5_3"/>
    <property type="match status" value="1"/>
</dbReference>
<dbReference type="PANTHER" id="PTHR30007">
    <property type="entry name" value="PHP DOMAIN PROTEIN"/>
    <property type="match status" value="1"/>
</dbReference>
<dbReference type="EMBL" id="CP034433">
    <property type="protein sequence ID" value="AZN37122.1"/>
    <property type="molecule type" value="Genomic_DNA"/>
</dbReference>
<gene>
    <name evidence="3" type="ORF">EJO50_02650</name>
    <name evidence="4" type="ORF">EJO50_03085</name>
    <name evidence="5" type="ORF">EJO50_03140</name>
    <name evidence="6" type="ORF">EJO50_05530</name>
    <name evidence="7" type="ORF">EJO50_05810</name>
    <name evidence="8" type="ORF">EJO50_06560</name>
    <name evidence="9" type="ORF">EJO50_08605</name>
    <name evidence="10" type="ORF">EJO50_09220</name>
    <name evidence="11" type="ORF">EJO50_11910</name>
    <name evidence="12" type="ORF">EJO50_13970</name>
    <name evidence="13" type="ORF">EJO50_15630</name>
    <name evidence="14" type="ORF">EJO50_16510</name>
</gene>
<dbReference type="KEGG" id="iod:EJO50_03140"/>